<feature type="chain" id="PRO_5038919870" description="Probable pectate lyase C" evidence="12">
    <location>
        <begin position="24"/>
        <end position="353"/>
    </location>
</feature>
<dbReference type="GO" id="GO:0046872">
    <property type="term" value="F:metal ion binding"/>
    <property type="evidence" value="ECO:0007669"/>
    <property type="project" value="UniProtKB-KW"/>
</dbReference>
<keyword evidence="5" id="KW-0479">Metal-binding</keyword>
<proteinExistence type="inferred from homology"/>
<dbReference type="PANTHER" id="PTHR42970">
    <property type="entry name" value="PECTATE LYASE C-RELATED"/>
    <property type="match status" value="1"/>
</dbReference>
<dbReference type="InterPro" id="IPR018247">
    <property type="entry name" value="EF_Hand_1_Ca_BS"/>
</dbReference>
<keyword evidence="10" id="KW-0624">Polysaccharide degradation</keyword>
<evidence type="ECO:0000256" key="6">
    <source>
        <dbReference type="ARBA" id="ARBA00023180"/>
    </source>
</evidence>
<comment type="function">
    <text evidence="11">Pectinolytic enzyme consist of four classes of enzymes: pectin lyase, polygalacturonase, pectin methylesterase and rhamnogalacturonase. Among pectinolytic enzymes, pectin lyase is the most important in depolymerization of pectin, since it cleaves internal glycosidic bonds of highly methylated pectins. Favors pectate, the anion, over pectin, the methyl ester.</text>
</comment>
<keyword evidence="12" id="KW-0732">Signal</keyword>
<evidence type="ECO:0000256" key="12">
    <source>
        <dbReference type="SAM" id="SignalP"/>
    </source>
</evidence>
<dbReference type="GO" id="GO:0030570">
    <property type="term" value="F:pectate lyase activity"/>
    <property type="evidence" value="ECO:0007669"/>
    <property type="project" value="UniProtKB-EC"/>
</dbReference>
<dbReference type="InterPro" id="IPR011050">
    <property type="entry name" value="Pectin_lyase_fold/virulence"/>
</dbReference>
<dbReference type="Gene3D" id="2.160.20.10">
    <property type="entry name" value="Single-stranded right-handed beta-helix, Pectin lyase-like"/>
    <property type="match status" value="1"/>
</dbReference>
<evidence type="ECO:0000256" key="5">
    <source>
        <dbReference type="ARBA" id="ARBA00022723"/>
    </source>
</evidence>
<reference evidence="13" key="2">
    <citation type="journal article" date="2021" name="PeerJ">
        <title>Extensive microbial diversity within the chicken gut microbiome revealed by metagenomics and culture.</title>
        <authorList>
            <person name="Gilroy R."/>
            <person name="Ravi A."/>
            <person name="Getino M."/>
            <person name="Pursley I."/>
            <person name="Horton D.L."/>
            <person name="Alikhan N.F."/>
            <person name="Baker D."/>
            <person name="Gharbi K."/>
            <person name="Hall N."/>
            <person name="Watson M."/>
            <person name="Adriaenssens E.M."/>
            <person name="Foster-Nyarko E."/>
            <person name="Jarju S."/>
            <person name="Secka A."/>
            <person name="Antonio M."/>
            <person name="Oren A."/>
            <person name="Chaudhuri R.R."/>
            <person name="La Ragione R."/>
            <person name="Hildebrand F."/>
            <person name="Pallen M.J."/>
        </authorList>
    </citation>
    <scope>NUCLEOTIDE SEQUENCE</scope>
    <source>
        <strain evidence="13">21143</strain>
    </source>
</reference>
<gene>
    <name evidence="13" type="ORF">IAD06_10060</name>
</gene>
<protein>
    <recommendedName>
        <fullName evidence="4">Probable pectate lyase C</fullName>
        <ecNumber evidence="3">4.2.2.2</ecNumber>
    </recommendedName>
</protein>
<keyword evidence="9" id="KW-0961">Cell wall biogenesis/degradation</keyword>
<dbReference type="Proteomes" id="UP000886722">
    <property type="component" value="Unassembled WGS sequence"/>
</dbReference>
<name>A0A9D1GGC7_9BACT</name>
<dbReference type="EMBL" id="DVKT01000074">
    <property type="protein sequence ID" value="HIT40358.1"/>
    <property type="molecule type" value="Genomic_DNA"/>
</dbReference>
<keyword evidence="8" id="KW-0119">Carbohydrate metabolism</keyword>
<dbReference type="InterPro" id="IPR012334">
    <property type="entry name" value="Pectin_lyas_fold"/>
</dbReference>
<keyword evidence="6" id="KW-0325">Glycoprotein</keyword>
<dbReference type="SUPFAM" id="SSF51126">
    <property type="entry name" value="Pectin lyase-like"/>
    <property type="match status" value="1"/>
</dbReference>
<comment type="catalytic activity">
    <reaction evidence="1">
        <text>Eliminative cleavage of (1-&gt;4)-alpha-D-galacturonan to give oligosaccharides with 4-deoxy-alpha-D-galact-4-enuronosyl groups at their non-reducing ends.</text>
        <dbReference type="EC" id="4.2.2.2"/>
    </reaction>
</comment>
<evidence type="ECO:0000256" key="2">
    <source>
        <dbReference type="ARBA" id="ARBA00010980"/>
    </source>
</evidence>
<evidence type="ECO:0000256" key="9">
    <source>
        <dbReference type="ARBA" id="ARBA00023316"/>
    </source>
</evidence>
<comment type="caution">
    <text evidence="13">The sequence shown here is derived from an EMBL/GenBank/DDBJ whole genome shotgun (WGS) entry which is preliminary data.</text>
</comment>
<dbReference type="AlphaFoldDB" id="A0A9D1GGC7"/>
<dbReference type="InterPro" id="IPR052063">
    <property type="entry name" value="Polysaccharide_Lyase_1"/>
</dbReference>
<evidence type="ECO:0000256" key="7">
    <source>
        <dbReference type="ARBA" id="ARBA00023239"/>
    </source>
</evidence>
<evidence type="ECO:0000256" key="3">
    <source>
        <dbReference type="ARBA" id="ARBA00012272"/>
    </source>
</evidence>
<keyword evidence="7 13" id="KW-0456">Lyase</keyword>
<dbReference type="PROSITE" id="PS00018">
    <property type="entry name" value="EF_HAND_1"/>
    <property type="match status" value="1"/>
</dbReference>
<dbReference type="GO" id="GO:0000272">
    <property type="term" value="P:polysaccharide catabolic process"/>
    <property type="evidence" value="ECO:0007669"/>
    <property type="project" value="UniProtKB-KW"/>
</dbReference>
<evidence type="ECO:0000313" key="13">
    <source>
        <dbReference type="EMBL" id="HIT40358.1"/>
    </source>
</evidence>
<evidence type="ECO:0000256" key="4">
    <source>
        <dbReference type="ARBA" id="ARBA00016512"/>
    </source>
</evidence>
<organism evidence="13 14">
    <name type="scientific">Candidatus Caccoplasma intestinavium</name>
    <dbReference type="NCBI Taxonomy" id="2840716"/>
    <lineage>
        <taxon>Bacteria</taxon>
        <taxon>Pseudomonadati</taxon>
        <taxon>Bacteroidota</taxon>
        <taxon>Bacteroidia</taxon>
        <taxon>Bacteroidales</taxon>
        <taxon>Bacteroidaceae</taxon>
        <taxon>Bacteroidaceae incertae sedis</taxon>
        <taxon>Candidatus Caccoplasma</taxon>
    </lineage>
</organism>
<evidence type="ECO:0000256" key="10">
    <source>
        <dbReference type="ARBA" id="ARBA00023326"/>
    </source>
</evidence>
<feature type="signal peptide" evidence="12">
    <location>
        <begin position="1"/>
        <end position="23"/>
    </location>
</feature>
<evidence type="ECO:0000256" key="1">
    <source>
        <dbReference type="ARBA" id="ARBA00000695"/>
    </source>
</evidence>
<dbReference type="PANTHER" id="PTHR42970:SF1">
    <property type="entry name" value="PECTATE LYASE C-RELATED"/>
    <property type="match status" value="1"/>
</dbReference>
<sequence length="353" mass="38278">MKKTTTILWALLLSLFVSLPLYAEGILAFPGAEGFGRFATGGRGGTIYHVTNLNDSGEGSLRDAVSKPGRIIVFDVSGVIKLKSALVFSSDLTVLGQTAPGEGIQVYGERVSFSGANNIIVRYMRFRMGVSGTSGKDACGVANGKNMIFDHLSALWGRDECFSISWDKKGTVPTDITIQNSIIGQGLQSHSCGGLIQTEGGVTLYRNLYIENKTRNPKVKGLNQFVNNVVYNWGGGGCYIMGDSEGPSWAHIENNYFMKGPWKGTAAFTRGNDNFKYYAAGNYYDTDADGTVNGHEMTDAEYDASGSYRISDLETFDGVSRPKVHPEIANMMSAEEALMWIIDSVGPCLPVRD</sequence>
<evidence type="ECO:0000256" key="8">
    <source>
        <dbReference type="ARBA" id="ARBA00023277"/>
    </source>
</evidence>
<reference evidence="13" key="1">
    <citation type="submission" date="2020-10" db="EMBL/GenBank/DDBJ databases">
        <authorList>
            <person name="Gilroy R."/>
        </authorList>
    </citation>
    <scope>NUCLEOTIDE SEQUENCE</scope>
    <source>
        <strain evidence="13">21143</strain>
    </source>
</reference>
<accession>A0A9D1GGC7</accession>
<dbReference type="EC" id="4.2.2.2" evidence="3"/>
<evidence type="ECO:0000256" key="11">
    <source>
        <dbReference type="ARBA" id="ARBA00025679"/>
    </source>
</evidence>
<dbReference type="GO" id="GO:0071555">
    <property type="term" value="P:cell wall organization"/>
    <property type="evidence" value="ECO:0007669"/>
    <property type="project" value="UniProtKB-KW"/>
</dbReference>
<comment type="similarity">
    <text evidence="2">Belongs to the polysaccharide lyase 1 family.</text>
</comment>
<evidence type="ECO:0000313" key="14">
    <source>
        <dbReference type="Proteomes" id="UP000886722"/>
    </source>
</evidence>